<feature type="domain" description="Phenol hydroxylase-like C-terminal dimerisation" evidence="7">
    <location>
        <begin position="564"/>
        <end position="702"/>
    </location>
</feature>
<dbReference type="Gene3D" id="3.50.50.60">
    <property type="entry name" value="FAD/NAD(P)-binding domain"/>
    <property type="match status" value="1"/>
</dbReference>
<dbReference type="SUPFAM" id="SSF52833">
    <property type="entry name" value="Thioredoxin-like"/>
    <property type="match status" value="1"/>
</dbReference>
<dbReference type="InterPro" id="IPR036188">
    <property type="entry name" value="FAD/NAD-bd_sf"/>
</dbReference>
<evidence type="ECO:0000313" key="9">
    <source>
        <dbReference type="Proteomes" id="UP000240883"/>
    </source>
</evidence>
<protein>
    <submittedName>
        <fullName evidence="8">Uncharacterized protein</fullName>
    </submittedName>
</protein>
<dbReference type="InterPro" id="IPR012941">
    <property type="entry name" value="Phe_hydrox_C_dim_dom"/>
</dbReference>
<accession>A0A2T2NSV2</accession>
<evidence type="ECO:0000256" key="5">
    <source>
        <dbReference type="SAM" id="MobiDB-lite"/>
    </source>
</evidence>
<dbReference type="STRING" id="1448308.A0A2T2NSV2"/>
<dbReference type="PRINTS" id="PR00420">
    <property type="entry name" value="RNGMNOXGNASE"/>
</dbReference>
<name>A0A2T2NSV2_CORCC</name>
<evidence type="ECO:0000256" key="4">
    <source>
        <dbReference type="ARBA" id="ARBA00023002"/>
    </source>
</evidence>
<dbReference type="SUPFAM" id="SSF51905">
    <property type="entry name" value="FAD/NAD(P)-binding domain"/>
    <property type="match status" value="1"/>
</dbReference>
<dbReference type="Gene3D" id="3.30.9.10">
    <property type="entry name" value="D-Amino Acid Oxidase, subunit A, domain 2"/>
    <property type="match status" value="1"/>
</dbReference>
<dbReference type="Pfam" id="PF01494">
    <property type="entry name" value="FAD_binding_3"/>
    <property type="match status" value="1"/>
</dbReference>
<gene>
    <name evidence="8" type="ORF">BS50DRAFT_573370</name>
</gene>
<proteinExistence type="inferred from homology"/>
<dbReference type="PANTHER" id="PTHR43004">
    <property type="entry name" value="TRK SYSTEM POTASSIUM UPTAKE PROTEIN"/>
    <property type="match status" value="1"/>
</dbReference>
<feature type="domain" description="FAD-binding" evidence="6">
    <location>
        <begin position="87"/>
        <end position="457"/>
    </location>
</feature>
<evidence type="ECO:0000256" key="1">
    <source>
        <dbReference type="ARBA" id="ARBA00007801"/>
    </source>
</evidence>
<dbReference type="GO" id="GO:0016709">
    <property type="term" value="F:oxidoreductase activity, acting on paired donors, with incorporation or reduction of molecular oxygen, NAD(P)H as one donor, and incorporation of one atom of oxygen"/>
    <property type="evidence" value="ECO:0007669"/>
    <property type="project" value="UniProtKB-ARBA"/>
</dbReference>
<feature type="region of interest" description="Disordered" evidence="5">
    <location>
        <begin position="1"/>
        <end position="22"/>
    </location>
</feature>
<dbReference type="InterPro" id="IPR036249">
    <property type="entry name" value="Thioredoxin-like_sf"/>
</dbReference>
<feature type="compositionally biased region" description="Polar residues" evidence="5">
    <location>
        <begin position="1"/>
        <end position="12"/>
    </location>
</feature>
<evidence type="ECO:0000259" key="7">
    <source>
        <dbReference type="Pfam" id="PF07976"/>
    </source>
</evidence>
<dbReference type="OrthoDB" id="1716816at2759"/>
<reference evidence="8 9" key="1">
    <citation type="journal article" date="2018" name="Front. Microbiol.">
        <title>Genome-Wide Analysis of Corynespora cassiicola Leaf Fall Disease Putative Effectors.</title>
        <authorList>
            <person name="Lopez D."/>
            <person name="Ribeiro S."/>
            <person name="Label P."/>
            <person name="Fumanal B."/>
            <person name="Venisse J.S."/>
            <person name="Kohler A."/>
            <person name="de Oliveira R.R."/>
            <person name="Labutti K."/>
            <person name="Lipzen A."/>
            <person name="Lail K."/>
            <person name="Bauer D."/>
            <person name="Ohm R.A."/>
            <person name="Barry K.W."/>
            <person name="Spatafora J."/>
            <person name="Grigoriev I.V."/>
            <person name="Martin F.M."/>
            <person name="Pujade-Renaud V."/>
        </authorList>
    </citation>
    <scope>NUCLEOTIDE SEQUENCE [LARGE SCALE GENOMIC DNA]</scope>
    <source>
        <strain evidence="8 9">Philippines</strain>
    </source>
</reference>
<keyword evidence="4" id="KW-0560">Oxidoreductase</keyword>
<keyword evidence="2" id="KW-0285">Flavoprotein</keyword>
<evidence type="ECO:0000259" key="6">
    <source>
        <dbReference type="Pfam" id="PF01494"/>
    </source>
</evidence>
<dbReference type="SUPFAM" id="SSF54373">
    <property type="entry name" value="FAD-linked reductases, C-terminal domain"/>
    <property type="match status" value="1"/>
</dbReference>
<dbReference type="GO" id="GO:0071949">
    <property type="term" value="F:FAD binding"/>
    <property type="evidence" value="ECO:0007669"/>
    <property type="project" value="InterPro"/>
</dbReference>
<dbReference type="AlphaFoldDB" id="A0A2T2NSV2"/>
<evidence type="ECO:0000256" key="3">
    <source>
        <dbReference type="ARBA" id="ARBA00022827"/>
    </source>
</evidence>
<dbReference type="Pfam" id="PF07976">
    <property type="entry name" value="Phe_hydrox_dim"/>
    <property type="match status" value="1"/>
</dbReference>
<keyword evidence="9" id="KW-1185">Reference proteome</keyword>
<comment type="similarity">
    <text evidence="1">Belongs to the PheA/TfdB FAD monooxygenase family.</text>
</comment>
<dbReference type="InterPro" id="IPR038220">
    <property type="entry name" value="PHOX_C_sf"/>
</dbReference>
<evidence type="ECO:0000256" key="2">
    <source>
        <dbReference type="ARBA" id="ARBA00022630"/>
    </source>
</evidence>
<keyword evidence="3" id="KW-0274">FAD</keyword>
<dbReference type="Gene3D" id="3.40.30.20">
    <property type="match status" value="1"/>
</dbReference>
<dbReference type="EMBL" id="KZ678134">
    <property type="protein sequence ID" value="PSN68464.1"/>
    <property type="molecule type" value="Genomic_DNA"/>
</dbReference>
<sequence>MAVRSAVTSTWQRGVAEPAPGPAAWADASNFTSEDNVPAHYTVADPGEGPTSDSTNDFGVSTLRGWPSLFNGTAGGTTPTWWKPASKVDVLICGAGPFGLAIALSLARQGISFRIIDKSRGPCHTGRADAVHPRALELLDAWGLADEIANEGPLLNKFTLHRDGVTLGNTYTVPSETTKYRGLHITAQAQIERIYVRDLLRHQTLVERSTTLTSFKVDDGADKVIAKISADGKGEEVVEAKYLIGADGASSGVREMIKVPFEGLAIDCFFAIVDCVFKTDYPHILDTGWVTNAGQGCAIFVPREQGHTRVYIQLTGQLQADVAAAHKHKKERRNESSLGETQVHEHGLTPGDALEHLKKIMAPWTIDFAGPLSWFAVWRVNERVARSFSTPDQRVHLGGDAAHVHSTIGAFGYNSTVYDAANLSWKLGLCIKGAADPAVLLPTYDAERRLLANSVIRYSGALLRFICRLSDPLPELRGLGEDPEVHDVVLPNPSAANSEAGPWLGSFFHRAPPILMSGLGLSVTSTMLSPTPTEVTGSVKPVKVSNGVRAPNPRVTLHKHNASYLYDALKGTGSRFHVLVFTSDLQGPVRQKLARLSAEGLAPGGFFHRFGGLERLNIVVVAKALPHEVGELLAGDDLKHLRDAATLVYDDRAPDEDAHYYYAVNHARGAVVVVRPDLVVGTSVWPEDTAALNDYFASFLLAK</sequence>
<organism evidence="8 9">
    <name type="scientific">Corynespora cassiicola Philippines</name>
    <dbReference type="NCBI Taxonomy" id="1448308"/>
    <lineage>
        <taxon>Eukaryota</taxon>
        <taxon>Fungi</taxon>
        <taxon>Dikarya</taxon>
        <taxon>Ascomycota</taxon>
        <taxon>Pezizomycotina</taxon>
        <taxon>Dothideomycetes</taxon>
        <taxon>Pleosporomycetidae</taxon>
        <taxon>Pleosporales</taxon>
        <taxon>Corynesporascaceae</taxon>
        <taxon>Corynespora</taxon>
    </lineage>
</organism>
<evidence type="ECO:0000313" key="8">
    <source>
        <dbReference type="EMBL" id="PSN68464.1"/>
    </source>
</evidence>
<dbReference type="PANTHER" id="PTHR43004:SF20">
    <property type="entry name" value="2-MONOOXYGENASE, PUTATIVE (AFU_ORTHOLOGUE AFUA_1G13660)-RELATED"/>
    <property type="match status" value="1"/>
</dbReference>
<dbReference type="Proteomes" id="UP000240883">
    <property type="component" value="Unassembled WGS sequence"/>
</dbReference>
<dbReference type="InterPro" id="IPR050641">
    <property type="entry name" value="RIFMO-like"/>
</dbReference>
<dbReference type="InterPro" id="IPR002938">
    <property type="entry name" value="FAD-bd"/>
</dbReference>